<gene>
    <name evidence="5" type="ORF">D9756_010980</name>
</gene>
<dbReference type="FunFam" id="3.30.1490.10:FF:000002">
    <property type="entry name" value="40S ribosomal protein S15a"/>
    <property type="match status" value="1"/>
</dbReference>
<evidence type="ECO:0000256" key="3">
    <source>
        <dbReference type="ARBA" id="ARBA00023274"/>
    </source>
</evidence>
<dbReference type="Proteomes" id="UP000559027">
    <property type="component" value="Unassembled WGS sequence"/>
</dbReference>
<dbReference type="InterPro" id="IPR047863">
    <property type="entry name" value="Ribosomal_uS8_CS"/>
</dbReference>
<evidence type="ECO:0000256" key="2">
    <source>
        <dbReference type="ARBA" id="ARBA00022980"/>
    </source>
</evidence>
<accession>A0A8H5CPB4</accession>
<dbReference type="Pfam" id="PF00410">
    <property type="entry name" value="Ribosomal_S8"/>
    <property type="match status" value="1"/>
</dbReference>
<comment type="caution">
    <text evidence="5">The sequence shown here is derived from an EMBL/GenBank/DDBJ whole genome shotgun (WGS) entry which is preliminary data.</text>
</comment>
<dbReference type="PANTHER" id="PTHR11758">
    <property type="entry name" value="40S RIBOSOMAL PROTEIN S15A"/>
    <property type="match status" value="1"/>
</dbReference>
<dbReference type="GO" id="GO:0006412">
    <property type="term" value="P:translation"/>
    <property type="evidence" value="ECO:0007669"/>
    <property type="project" value="InterPro"/>
</dbReference>
<dbReference type="GO" id="GO:1990904">
    <property type="term" value="C:ribonucleoprotein complex"/>
    <property type="evidence" value="ECO:0007669"/>
    <property type="project" value="UniProtKB-KW"/>
</dbReference>
<comment type="similarity">
    <text evidence="1 4">Belongs to the universal ribosomal protein uS8 family.</text>
</comment>
<protein>
    <recommendedName>
        <fullName evidence="7">Ribosomal protein S8</fullName>
    </recommendedName>
</protein>
<organism evidence="5 6">
    <name type="scientific">Leucocoprinus leucothites</name>
    <dbReference type="NCBI Taxonomy" id="201217"/>
    <lineage>
        <taxon>Eukaryota</taxon>
        <taxon>Fungi</taxon>
        <taxon>Dikarya</taxon>
        <taxon>Basidiomycota</taxon>
        <taxon>Agaricomycotina</taxon>
        <taxon>Agaricomycetes</taxon>
        <taxon>Agaricomycetidae</taxon>
        <taxon>Agaricales</taxon>
        <taxon>Agaricineae</taxon>
        <taxon>Agaricaceae</taxon>
        <taxon>Leucocoprinus</taxon>
    </lineage>
</organism>
<dbReference type="OrthoDB" id="10250260at2759"/>
<name>A0A8H5CPB4_9AGAR</name>
<evidence type="ECO:0000256" key="1">
    <source>
        <dbReference type="ARBA" id="ARBA00006471"/>
    </source>
</evidence>
<keyword evidence="6" id="KW-1185">Reference proteome</keyword>
<evidence type="ECO:0008006" key="7">
    <source>
        <dbReference type="Google" id="ProtNLM"/>
    </source>
</evidence>
<evidence type="ECO:0000313" key="6">
    <source>
        <dbReference type="Proteomes" id="UP000559027"/>
    </source>
</evidence>
<dbReference type="InterPro" id="IPR000630">
    <property type="entry name" value="Ribosomal_uS8"/>
</dbReference>
<dbReference type="EMBL" id="JAACJO010000046">
    <property type="protein sequence ID" value="KAF5345390.1"/>
    <property type="molecule type" value="Genomic_DNA"/>
</dbReference>
<reference evidence="5 6" key="1">
    <citation type="journal article" date="2020" name="ISME J.">
        <title>Uncovering the hidden diversity of litter-decomposition mechanisms in mushroom-forming fungi.</title>
        <authorList>
            <person name="Floudas D."/>
            <person name="Bentzer J."/>
            <person name="Ahren D."/>
            <person name="Johansson T."/>
            <person name="Persson P."/>
            <person name="Tunlid A."/>
        </authorList>
    </citation>
    <scope>NUCLEOTIDE SEQUENCE [LARGE SCALE GENOMIC DNA]</scope>
    <source>
        <strain evidence="5 6">CBS 146.42</strain>
    </source>
</reference>
<keyword evidence="3 4" id="KW-0687">Ribonucleoprotein</keyword>
<dbReference type="AlphaFoldDB" id="A0A8H5CPB4"/>
<dbReference type="Gene3D" id="3.30.1490.10">
    <property type="match status" value="1"/>
</dbReference>
<dbReference type="InterPro" id="IPR035987">
    <property type="entry name" value="Ribosomal_uS8_sf"/>
</dbReference>
<proteinExistence type="inferred from homology"/>
<dbReference type="PROSITE" id="PS00053">
    <property type="entry name" value="RIBOSOMAL_S8"/>
    <property type="match status" value="1"/>
</dbReference>
<dbReference type="SUPFAM" id="SSF56047">
    <property type="entry name" value="Ribosomal protein S8"/>
    <property type="match status" value="1"/>
</dbReference>
<keyword evidence="2 4" id="KW-0689">Ribosomal protein</keyword>
<evidence type="ECO:0000313" key="5">
    <source>
        <dbReference type="EMBL" id="KAF5345390.1"/>
    </source>
</evidence>
<dbReference type="GO" id="GO:0005840">
    <property type="term" value="C:ribosome"/>
    <property type="evidence" value="ECO:0007669"/>
    <property type="project" value="UniProtKB-KW"/>
</dbReference>
<dbReference type="GO" id="GO:0003735">
    <property type="term" value="F:structural constituent of ribosome"/>
    <property type="evidence" value="ECO:0007669"/>
    <property type="project" value="InterPro"/>
</dbReference>
<sequence>MVRISVLNDYLNNIINAERRGKRQVLSLYQRSWSSSLALCSAMVSSPFISTRSPISFLSSSERNNYDWRTRVFALRGSRFNPPINQSSSPLTNTARHRCSSPTRVHRRDYMPSPISPSPLIPFIFRFSSPICHTRVIMTDHSCIRTGYIGEFEILDDHRSGKIVIQLNGRLNKTGVISPRFNIQHTQIESWVNLLLPARGFGILILTTFSGILDHEEARRKNVGGKLLGYVY</sequence>
<dbReference type="Gene3D" id="3.30.1370.30">
    <property type="match status" value="2"/>
</dbReference>
<evidence type="ECO:0000256" key="4">
    <source>
        <dbReference type="RuleBase" id="RU003660"/>
    </source>
</evidence>